<comment type="caution">
    <text evidence="1">The sequence shown here is derived from an EMBL/GenBank/DDBJ whole genome shotgun (WGS) entry which is preliminary data.</text>
</comment>
<gene>
    <name evidence="1" type="ORF">MENTE1834_LOCUS32093</name>
</gene>
<accession>A0ACB0ZZU0</accession>
<proteinExistence type="predicted"/>
<keyword evidence="2" id="KW-1185">Reference proteome</keyword>
<evidence type="ECO:0000313" key="2">
    <source>
        <dbReference type="Proteomes" id="UP001497535"/>
    </source>
</evidence>
<sequence length="271" mass="32621">MKFASFLNVLIFNTILLDIIETIPTHKGLVIHAANDKMEKDFTETLNDEAESSVNPQIQKYKETLRLELKNTKKDRNNVKDKKVNRSEYNKEYYQKNKERICENKRNYKKQNKEKINETQRNYYRRNKESINKQKRQYMKIYRQKNKESIMQKQKTYEQNNRKKRNEYKRKYRQNKKNVQSDKNEGTSFVNPQTDDFNNKGKLPIVCEGEGNIFNQEEEQCNTGEDEQNQIEVEEPNKILREESKTNHMDSNKKILPFDLNEKPEDGIEED</sequence>
<dbReference type="Proteomes" id="UP001497535">
    <property type="component" value="Unassembled WGS sequence"/>
</dbReference>
<organism evidence="1 2">
    <name type="scientific">Meloidogyne enterolobii</name>
    <name type="common">Root-knot nematode worm</name>
    <name type="synonym">Meloidogyne mayaguensis</name>
    <dbReference type="NCBI Taxonomy" id="390850"/>
    <lineage>
        <taxon>Eukaryota</taxon>
        <taxon>Metazoa</taxon>
        <taxon>Ecdysozoa</taxon>
        <taxon>Nematoda</taxon>
        <taxon>Chromadorea</taxon>
        <taxon>Rhabditida</taxon>
        <taxon>Tylenchina</taxon>
        <taxon>Tylenchomorpha</taxon>
        <taxon>Tylenchoidea</taxon>
        <taxon>Meloidogynidae</taxon>
        <taxon>Meloidogyninae</taxon>
        <taxon>Meloidogyne</taxon>
    </lineage>
</organism>
<evidence type="ECO:0000313" key="1">
    <source>
        <dbReference type="EMBL" id="CAK5084692.1"/>
    </source>
</evidence>
<protein>
    <submittedName>
        <fullName evidence="1">Uncharacterized protein</fullName>
    </submittedName>
</protein>
<dbReference type="EMBL" id="CAVMJV010000054">
    <property type="protein sequence ID" value="CAK5084692.1"/>
    <property type="molecule type" value="Genomic_DNA"/>
</dbReference>
<name>A0ACB0ZZU0_MELEN</name>
<reference evidence="1" key="1">
    <citation type="submission" date="2023-11" db="EMBL/GenBank/DDBJ databases">
        <authorList>
            <person name="Poullet M."/>
        </authorList>
    </citation>
    <scope>NUCLEOTIDE SEQUENCE</scope>
    <source>
        <strain evidence="1">E1834</strain>
    </source>
</reference>